<comment type="caution">
    <text evidence="2">The sequence shown here is derived from an EMBL/GenBank/DDBJ whole genome shotgun (WGS) entry which is preliminary data.</text>
</comment>
<evidence type="ECO:0000256" key="1">
    <source>
        <dbReference type="SAM" id="MobiDB-lite"/>
    </source>
</evidence>
<feature type="region of interest" description="Disordered" evidence="1">
    <location>
        <begin position="1"/>
        <end position="48"/>
    </location>
</feature>
<name>A0A392UXY9_9FABA</name>
<evidence type="ECO:0000313" key="3">
    <source>
        <dbReference type="Proteomes" id="UP000265520"/>
    </source>
</evidence>
<feature type="compositionally biased region" description="Acidic residues" evidence="1">
    <location>
        <begin position="31"/>
        <end position="48"/>
    </location>
</feature>
<dbReference type="AlphaFoldDB" id="A0A392UXY9"/>
<organism evidence="2 3">
    <name type="scientific">Trifolium medium</name>
    <dbReference type="NCBI Taxonomy" id="97028"/>
    <lineage>
        <taxon>Eukaryota</taxon>
        <taxon>Viridiplantae</taxon>
        <taxon>Streptophyta</taxon>
        <taxon>Embryophyta</taxon>
        <taxon>Tracheophyta</taxon>
        <taxon>Spermatophyta</taxon>
        <taxon>Magnoliopsida</taxon>
        <taxon>eudicotyledons</taxon>
        <taxon>Gunneridae</taxon>
        <taxon>Pentapetalae</taxon>
        <taxon>rosids</taxon>
        <taxon>fabids</taxon>
        <taxon>Fabales</taxon>
        <taxon>Fabaceae</taxon>
        <taxon>Papilionoideae</taxon>
        <taxon>50 kb inversion clade</taxon>
        <taxon>NPAAA clade</taxon>
        <taxon>Hologalegina</taxon>
        <taxon>IRL clade</taxon>
        <taxon>Trifolieae</taxon>
        <taxon>Trifolium</taxon>
    </lineage>
</organism>
<accession>A0A392UXY9</accession>
<keyword evidence="3" id="KW-1185">Reference proteome</keyword>
<evidence type="ECO:0000313" key="2">
    <source>
        <dbReference type="EMBL" id="MCI79585.1"/>
    </source>
</evidence>
<dbReference type="EMBL" id="LXQA010976989">
    <property type="protein sequence ID" value="MCI79585.1"/>
    <property type="molecule type" value="Genomic_DNA"/>
</dbReference>
<reference evidence="2 3" key="1">
    <citation type="journal article" date="2018" name="Front. Plant Sci.">
        <title>Red Clover (Trifolium pratense) and Zigzag Clover (T. medium) - A Picture of Genomic Similarities and Differences.</title>
        <authorList>
            <person name="Dluhosova J."/>
            <person name="Istvanek J."/>
            <person name="Nedelnik J."/>
            <person name="Repkova J."/>
        </authorList>
    </citation>
    <scope>NUCLEOTIDE SEQUENCE [LARGE SCALE GENOMIC DNA]</scope>
    <source>
        <strain evidence="3">cv. 10/8</strain>
        <tissue evidence="2">Leaf</tissue>
    </source>
</reference>
<protein>
    <submittedName>
        <fullName evidence="2">Uncharacterized protein</fullName>
    </submittedName>
</protein>
<proteinExistence type="predicted"/>
<sequence>MADEPTKKGKPLALKSTRSSSKALKAKIVESEEEEATEEAPEEGSEDEEMALLTIRFQQWARKNKKF</sequence>
<feature type="non-terminal residue" evidence="2">
    <location>
        <position position="67"/>
    </location>
</feature>
<dbReference type="Proteomes" id="UP000265520">
    <property type="component" value="Unassembled WGS sequence"/>
</dbReference>